<evidence type="ECO:0000313" key="3">
    <source>
        <dbReference type="WBParaSite" id="GPUH_0000885001-mRNA-1"/>
    </source>
</evidence>
<dbReference type="EMBL" id="UYRT01026834">
    <property type="protein sequence ID" value="VDK65643.1"/>
    <property type="molecule type" value="Genomic_DNA"/>
</dbReference>
<protein>
    <submittedName>
        <fullName evidence="3">TPR_REGION domain-containing protein</fullName>
    </submittedName>
</protein>
<dbReference type="AlphaFoldDB" id="A0A183DJE9"/>
<keyword evidence="2" id="KW-1185">Reference proteome</keyword>
<dbReference type="InterPro" id="IPR036181">
    <property type="entry name" value="MIT_dom_sf"/>
</dbReference>
<sequence>MARALELQEQWDEALAKYTLAIEGAMRVLSSEDRSAQRAVKLQRKISNWLSSAERIKKYVEVMEAVYGISLNGDDEAEKQLQITANKHCSLM</sequence>
<dbReference type="Proteomes" id="UP000271098">
    <property type="component" value="Unassembled WGS sequence"/>
</dbReference>
<dbReference type="SUPFAM" id="SSF116846">
    <property type="entry name" value="MIT domain"/>
    <property type="match status" value="1"/>
</dbReference>
<gene>
    <name evidence="1" type="ORF">GPUH_LOCUS8840</name>
</gene>
<organism evidence="3">
    <name type="scientific">Gongylonema pulchrum</name>
    <dbReference type="NCBI Taxonomy" id="637853"/>
    <lineage>
        <taxon>Eukaryota</taxon>
        <taxon>Metazoa</taxon>
        <taxon>Ecdysozoa</taxon>
        <taxon>Nematoda</taxon>
        <taxon>Chromadorea</taxon>
        <taxon>Rhabditida</taxon>
        <taxon>Spirurina</taxon>
        <taxon>Spiruromorpha</taxon>
        <taxon>Spiruroidea</taxon>
        <taxon>Gongylonematidae</taxon>
        <taxon>Gongylonema</taxon>
    </lineage>
</organism>
<accession>A0A183DJE9</accession>
<dbReference type="Gene3D" id="1.20.58.80">
    <property type="entry name" value="Phosphotransferase system, lactose/cellobiose-type IIA subunit"/>
    <property type="match status" value="1"/>
</dbReference>
<reference evidence="1 2" key="2">
    <citation type="submission" date="2018-11" db="EMBL/GenBank/DDBJ databases">
        <authorList>
            <consortium name="Pathogen Informatics"/>
        </authorList>
    </citation>
    <scope>NUCLEOTIDE SEQUENCE [LARGE SCALE GENOMIC DNA]</scope>
</reference>
<proteinExistence type="predicted"/>
<name>A0A183DJE9_9BILA</name>
<evidence type="ECO:0000313" key="2">
    <source>
        <dbReference type="Proteomes" id="UP000271098"/>
    </source>
</evidence>
<dbReference type="WBParaSite" id="GPUH_0000885001-mRNA-1">
    <property type="protein sequence ID" value="GPUH_0000885001-mRNA-1"/>
    <property type="gene ID" value="GPUH_0000885001"/>
</dbReference>
<evidence type="ECO:0000313" key="1">
    <source>
        <dbReference type="EMBL" id="VDK65643.1"/>
    </source>
</evidence>
<reference evidence="3" key="1">
    <citation type="submission" date="2016-06" db="UniProtKB">
        <authorList>
            <consortium name="WormBaseParasite"/>
        </authorList>
    </citation>
    <scope>IDENTIFICATION</scope>
</reference>